<name>A0A1I1G0X6_9ACTN</name>
<proteinExistence type="predicted"/>
<sequence length="117" mass="12298">MFSLTGLTGCGTTQAPGAQGPVPEYTVADQEESEATGSVALVIPNATEDEAIAAIRDFAEGIDGQLHYEITVVRNQSDGDYVCRGKWVKDEKAAEIYGSGQVVSDSWPAIDTDCPGS</sequence>
<evidence type="ECO:0000313" key="2">
    <source>
        <dbReference type="Proteomes" id="UP000199207"/>
    </source>
</evidence>
<dbReference type="Proteomes" id="UP000199207">
    <property type="component" value="Unassembled WGS sequence"/>
</dbReference>
<keyword evidence="2" id="KW-1185">Reference proteome</keyword>
<dbReference type="STRING" id="910347.SAMN05421773_101871"/>
<gene>
    <name evidence="1" type="ORF">SAMN05421773_101871</name>
</gene>
<protein>
    <submittedName>
        <fullName evidence="1">Uncharacterized protein</fullName>
    </submittedName>
</protein>
<dbReference type="AlphaFoldDB" id="A0A1I1G0X6"/>
<reference evidence="1 2" key="1">
    <citation type="submission" date="2016-10" db="EMBL/GenBank/DDBJ databases">
        <authorList>
            <person name="de Groot N.N."/>
        </authorList>
    </citation>
    <scope>NUCLEOTIDE SEQUENCE [LARGE SCALE GENOMIC DNA]</scope>
    <source>
        <strain evidence="1 2">CGMCC 4.5739</strain>
    </source>
</reference>
<organism evidence="1 2">
    <name type="scientific">Streptomyces aidingensis</name>
    <dbReference type="NCBI Taxonomy" id="910347"/>
    <lineage>
        <taxon>Bacteria</taxon>
        <taxon>Bacillati</taxon>
        <taxon>Actinomycetota</taxon>
        <taxon>Actinomycetes</taxon>
        <taxon>Kitasatosporales</taxon>
        <taxon>Streptomycetaceae</taxon>
        <taxon>Streptomyces</taxon>
    </lineage>
</organism>
<dbReference type="EMBL" id="FOLM01000001">
    <property type="protein sequence ID" value="SFC02840.1"/>
    <property type="molecule type" value="Genomic_DNA"/>
</dbReference>
<accession>A0A1I1G0X6</accession>
<evidence type="ECO:0000313" key="1">
    <source>
        <dbReference type="EMBL" id="SFC02840.1"/>
    </source>
</evidence>